<reference evidence="2" key="1">
    <citation type="submission" date="2013-07" db="EMBL/GenBank/DDBJ databases">
        <title>The Genome Sequence of Cryptococcus dejecticola CBS10117.</title>
        <authorList>
            <consortium name="The Broad Institute Genome Sequencing Platform"/>
            <person name="Cuomo C."/>
            <person name="Litvintseva A."/>
            <person name="Chen Y."/>
            <person name="Heitman J."/>
            <person name="Sun S."/>
            <person name="Springer D."/>
            <person name="Dromer F."/>
            <person name="Young S.K."/>
            <person name="Zeng Q."/>
            <person name="Gargeya S."/>
            <person name="Fitzgerald M."/>
            <person name="Abouelleil A."/>
            <person name="Alvarado L."/>
            <person name="Berlin A.M."/>
            <person name="Chapman S.B."/>
            <person name="Dewar J."/>
            <person name="Goldberg J."/>
            <person name="Griggs A."/>
            <person name="Gujja S."/>
            <person name="Hansen M."/>
            <person name="Howarth C."/>
            <person name="Imamovic A."/>
            <person name="Larimer J."/>
            <person name="McCowan C."/>
            <person name="Murphy C."/>
            <person name="Pearson M."/>
            <person name="Priest M."/>
            <person name="Roberts A."/>
            <person name="Saif S."/>
            <person name="Shea T."/>
            <person name="Sykes S."/>
            <person name="Wortman J."/>
            <person name="Nusbaum C."/>
            <person name="Birren B."/>
        </authorList>
    </citation>
    <scope>NUCLEOTIDE SEQUENCE [LARGE SCALE GENOMIC DNA]</scope>
    <source>
        <strain evidence="2">CBS 10117</strain>
    </source>
</reference>
<reference evidence="3" key="2">
    <citation type="submission" date="2013-07" db="EMBL/GenBank/DDBJ databases">
        <authorList>
            <consortium name="The Broad Institute Genome Sequencing Platform"/>
            <person name="Cuomo C."/>
            <person name="Litvintseva A."/>
            <person name="Chen Y."/>
            <person name="Heitman J."/>
            <person name="Sun S."/>
            <person name="Springer D."/>
            <person name="Dromer F."/>
            <person name="Young S.K."/>
            <person name="Zeng Q."/>
            <person name="Gargeya S."/>
            <person name="Fitzgerald M."/>
            <person name="Abouelleil A."/>
            <person name="Alvarado L."/>
            <person name="Berlin A.M."/>
            <person name="Chapman S.B."/>
            <person name="Dewar J."/>
            <person name="Goldberg J."/>
            <person name="Griggs A."/>
            <person name="Gujja S."/>
            <person name="Hansen M."/>
            <person name="Howarth C."/>
            <person name="Imamovic A."/>
            <person name="Larimer J."/>
            <person name="McCowan C."/>
            <person name="Murphy C."/>
            <person name="Pearson M."/>
            <person name="Priest M."/>
            <person name="Roberts A."/>
            <person name="Saif S."/>
            <person name="Shea T."/>
            <person name="Sykes S."/>
            <person name="Wortman J."/>
            <person name="Nusbaum C."/>
            <person name="Birren B."/>
        </authorList>
    </citation>
    <scope>NUCLEOTIDE SEQUENCE</scope>
    <source>
        <strain evidence="3">CBS 10117</strain>
    </source>
</reference>
<reference evidence="3" key="3">
    <citation type="submission" date="2024-02" db="EMBL/GenBank/DDBJ databases">
        <title>Comparative genomics of Cryptococcus and Kwoniella reveals pathogenesis evolution and contrasting modes of karyotype evolution via chromosome fusion or intercentromeric recombination.</title>
        <authorList>
            <person name="Coelho M.A."/>
            <person name="David-Palma M."/>
            <person name="Shea T."/>
            <person name="Bowers K."/>
            <person name="McGinley-Smith S."/>
            <person name="Mohammad A.W."/>
            <person name="Gnirke A."/>
            <person name="Yurkov A.M."/>
            <person name="Nowrousian M."/>
            <person name="Sun S."/>
            <person name="Cuomo C.A."/>
            <person name="Heitman J."/>
        </authorList>
    </citation>
    <scope>NUCLEOTIDE SEQUENCE</scope>
    <source>
        <strain evidence="3">CBS 10117</strain>
    </source>
</reference>
<dbReference type="Proteomes" id="UP000078595">
    <property type="component" value="Chromosome 2"/>
</dbReference>
<gene>
    <name evidence="2" type="ORF">I303_02310</name>
    <name evidence="3" type="ORF">I303_101558</name>
</gene>
<keyword evidence="4" id="KW-1185">Reference proteome</keyword>
<proteinExistence type="predicted"/>
<dbReference type="EMBL" id="CP144531">
    <property type="protein sequence ID" value="WWC59012.1"/>
    <property type="molecule type" value="Genomic_DNA"/>
</dbReference>
<evidence type="ECO:0000313" key="4">
    <source>
        <dbReference type="Proteomes" id="UP000078595"/>
    </source>
</evidence>
<name>A0A1A6ADF3_9TREE</name>
<evidence type="ECO:0000313" key="2">
    <source>
        <dbReference type="EMBL" id="OBR88091.1"/>
    </source>
</evidence>
<protein>
    <submittedName>
        <fullName evidence="2">Uncharacterized protein</fullName>
    </submittedName>
</protein>
<dbReference type="OrthoDB" id="10635153at2759"/>
<sequence length="319" mass="35645">MSHWQPDGSNGDATASVPPPAYGDLSADLSYENLQVPSGQVVRPSVMYYKPKIPSRTERWDTTRALKHIADVVWHRGTFNDDWAQAIERHTQQTIQETLTIFLEDERTGRKTYRSKQDLKDSLSTYCQEVSDSLNRTYGYTCLSQPVDGTTFDALTQMIAKVEEEKTDGCIIHSTDDFRSVPSSRDRRRSTLSILPPLHSLLATSSVSGPLATTSNGRPSPSEDTIVAVHPSHSAVRLYIKSSSDLGTTQRTRSAMTGIATSLSSTEFQGYNSQCKRRMIDQMLRSKKISILKTSQHVLDSLISCEPYRNLTESRTDDS</sequence>
<dbReference type="RefSeq" id="XP_018265933.1">
    <property type="nucleotide sequence ID" value="XM_018405652.1"/>
</dbReference>
<dbReference type="AlphaFoldDB" id="A0A1A6ADF3"/>
<feature type="region of interest" description="Disordered" evidence="1">
    <location>
        <begin position="1"/>
        <end position="21"/>
    </location>
</feature>
<dbReference type="VEuPathDB" id="FungiDB:I303_02310"/>
<evidence type="ECO:0000256" key="1">
    <source>
        <dbReference type="SAM" id="MobiDB-lite"/>
    </source>
</evidence>
<evidence type="ECO:0000313" key="3">
    <source>
        <dbReference type="EMBL" id="WWC59012.1"/>
    </source>
</evidence>
<dbReference type="EMBL" id="KI894028">
    <property type="protein sequence ID" value="OBR88091.1"/>
    <property type="molecule type" value="Genomic_DNA"/>
</dbReference>
<dbReference type="KEGG" id="kdj:28966009"/>
<accession>A0A1A6ADF3</accession>
<organism evidence="2">
    <name type="scientific">Kwoniella dejecticola CBS 10117</name>
    <dbReference type="NCBI Taxonomy" id="1296121"/>
    <lineage>
        <taxon>Eukaryota</taxon>
        <taxon>Fungi</taxon>
        <taxon>Dikarya</taxon>
        <taxon>Basidiomycota</taxon>
        <taxon>Agaricomycotina</taxon>
        <taxon>Tremellomycetes</taxon>
        <taxon>Tremellales</taxon>
        <taxon>Cryptococcaceae</taxon>
        <taxon>Kwoniella</taxon>
    </lineage>
</organism>
<dbReference type="GeneID" id="28966009"/>